<evidence type="ECO:0000313" key="8">
    <source>
        <dbReference type="Proteomes" id="UP000247498"/>
    </source>
</evidence>
<evidence type="ECO:0000313" key="7">
    <source>
        <dbReference type="EMBL" id="GBF96710.1"/>
    </source>
</evidence>
<evidence type="ECO:0000256" key="4">
    <source>
        <dbReference type="ARBA" id="ARBA00022490"/>
    </source>
</evidence>
<dbReference type="Proteomes" id="UP000247498">
    <property type="component" value="Unassembled WGS sequence"/>
</dbReference>
<reference evidence="7 8" key="1">
    <citation type="journal article" date="2018" name="Sci. Rep.">
        <title>Raphidocelis subcapitata (=Pseudokirchneriella subcapitata) provides an insight into genome evolution and environmental adaptations in the Sphaeropleales.</title>
        <authorList>
            <person name="Suzuki S."/>
            <person name="Yamaguchi H."/>
            <person name="Nakajima N."/>
            <person name="Kawachi M."/>
        </authorList>
    </citation>
    <scope>NUCLEOTIDE SEQUENCE [LARGE SCALE GENOMIC DNA]</scope>
    <source>
        <strain evidence="7 8">NIES-35</strain>
    </source>
</reference>
<keyword evidence="5" id="KW-0206">Cytoskeleton</keyword>
<accession>A0A2V0PFM5</accession>
<dbReference type="GO" id="GO:0005856">
    <property type="term" value="C:cytoskeleton"/>
    <property type="evidence" value="ECO:0007669"/>
    <property type="project" value="UniProtKB-SubCell"/>
</dbReference>
<comment type="similarity">
    <text evidence="2">Belongs to the KIF-binding protein family.</text>
</comment>
<gene>
    <name evidence="7" type="ORF">Rsub_09452</name>
</gene>
<feature type="compositionally biased region" description="Basic and acidic residues" evidence="6">
    <location>
        <begin position="325"/>
        <end position="342"/>
    </location>
</feature>
<sequence>MADQPPPDQGAAEAPEATSWAAFEAGELRESLSRVRQLLDAEAHPSAPYAERYAAADALSALAATAASLAARAGPGSPDAEAAAACAERLRLERGLALLRTDLLGEGEPLVAAALARPAARWPLHVALRARNALGALWCDRDDAAAALRHLQAAEGAYAAARAAAAAAAVDAAAAAAGAAPAAPGGGEAGLAEGVAALRVGEGEEPPAGAGAGGVQTGGGGGGTEEPAWASALAPADAAAAEEEEFTQTLFFLAQVHALLGDRAASAAYSALDANEWVQNALQLSGFYVERSSFAMARYCLEAVRALLEARRAAGEGQGAAEGQRAGERERAHGAAEGQRQEEGDEQQQRQTAEAGAEAEAGGEGEAGGRPDAAADVAEAAEADSDARAARRRTDQRDAAAAAASPRAAAPPASAADAPASARAAAREGLLSGGGLDADVAANVALAWGKLFLYRLVASHGAALAGRAVEAGVASPGGVPDAARFDSLPGVPPLEALPEWGGGALVTEYEGARALANAALPLLSRALEHYQLDGWVSEHVETQLEISNVYRLLADFDGDPRRRAATQLSRTRVMGPLVGAFSAEHYPGLSKSVVLENANAWREVAAAREDSGAPAGQAAAAAREAAAHYQLFLASLRPHGPIPAGGDAKRAAAAAAARAAAAADCSPSPASEGAPLDRLDPGDEPHAVRAAFHAGCLLHTAARLDGGGRGGGGGGGAAARGGGATAQELLRWVGAYAKKWGLDEFEEEAALADELAGLLDQRDLLLEQARGQAGAGGGGAAAAAAARGR</sequence>
<comment type="subcellular location">
    <subcellularLocation>
        <location evidence="1">Cytoplasm</location>
        <location evidence="1">Cytoskeleton</location>
    </subcellularLocation>
</comment>
<dbReference type="InParanoid" id="A0A2V0PFM5"/>
<feature type="compositionally biased region" description="Gly residues" evidence="6">
    <location>
        <begin position="210"/>
        <end position="224"/>
    </location>
</feature>
<keyword evidence="4" id="KW-0963">Cytoplasm</keyword>
<feature type="region of interest" description="Disordered" evidence="6">
    <location>
        <begin position="316"/>
        <end position="421"/>
    </location>
</feature>
<dbReference type="InterPro" id="IPR022083">
    <property type="entry name" value="KBP"/>
</dbReference>
<protein>
    <recommendedName>
        <fullName evidence="3">KIF-binding protein</fullName>
    </recommendedName>
</protein>
<name>A0A2V0PFM5_9CHLO</name>
<evidence type="ECO:0000256" key="2">
    <source>
        <dbReference type="ARBA" id="ARBA00010305"/>
    </source>
</evidence>
<feature type="compositionally biased region" description="Low complexity" evidence="6">
    <location>
        <begin position="399"/>
        <end position="421"/>
    </location>
</feature>
<evidence type="ECO:0000256" key="3">
    <source>
        <dbReference type="ARBA" id="ARBA00016840"/>
    </source>
</evidence>
<feature type="compositionally biased region" description="Basic and acidic residues" evidence="6">
    <location>
        <begin position="385"/>
        <end position="398"/>
    </location>
</feature>
<dbReference type="EMBL" id="BDRX01000085">
    <property type="protein sequence ID" value="GBF96710.1"/>
    <property type="molecule type" value="Genomic_DNA"/>
</dbReference>
<evidence type="ECO:0000256" key="6">
    <source>
        <dbReference type="SAM" id="MobiDB-lite"/>
    </source>
</evidence>
<feature type="compositionally biased region" description="Low complexity" evidence="6">
    <location>
        <begin position="349"/>
        <end position="360"/>
    </location>
</feature>
<proteinExistence type="inferred from homology"/>
<dbReference type="AlphaFoldDB" id="A0A2V0PFM5"/>
<dbReference type="OrthoDB" id="409897at2759"/>
<evidence type="ECO:0000256" key="1">
    <source>
        <dbReference type="ARBA" id="ARBA00004245"/>
    </source>
</evidence>
<evidence type="ECO:0000256" key="5">
    <source>
        <dbReference type="ARBA" id="ARBA00023212"/>
    </source>
</evidence>
<dbReference type="Pfam" id="PF12309">
    <property type="entry name" value="KBP_C"/>
    <property type="match status" value="1"/>
</dbReference>
<keyword evidence="8" id="KW-1185">Reference proteome</keyword>
<dbReference type="PANTHER" id="PTHR46321:SF1">
    <property type="entry name" value="KIF-BINDING PROTEIN"/>
    <property type="match status" value="1"/>
</dbReference>
<feature type="region of interest" description="Disordered" evidence="6">
    <location>
        <begin position="202"/>
        <end position="224"/>
    </location>
</feature>
<dbReference type="PANTHER" id="PTHR46321">
    <property type="entry name" value="KIF1-BINDING PROTEIN"/>
    <property type="match status" value="1"/>
</dbReference>
<organism evidence="7 8">
    <name type="scientific">Raphidocelis subcapitata</name>
    <dbReference type="NCBI Taxonomy" id="307507"/>
    <lineage>
        <taxon>Eukaryota</taxon>
        <taxon>Viridiplantae</taxon>
        <taxon>Chlorophyta</taxon>
        <taxon>core chlorophytes</taxon>
        <taxon>Chlorophyceae</taxon>
        <taxon>CS clade</taxon>
        <taxon>Sphaeropleales</taxon>
        <taxon>Selenastraceae</taxon>
        <taxon>Raphidocelis</taxon>
    </lineage>
</organism>
<comment type="caution">
    <text evidence="7">The sequence shown here is derived from an EMBL/GenBank/DDBJ whole genome shotgun (WGS) entry which is preliminary data.</text>
</comment>